<evidence type="ECO:0000313" key="2">
    <source>
        <dbReference type="EMBL" id="EQD51997.1"/>
    </source>
</evidence>
<organism evidence="2">
    <name type="scientific">mine drainage metagenome</name>
    <dbReference type="NCBI Taxonomy" id="410659"/>
    <lineage>
        <taxon>unclassified sequences</taxon>
        <taxon>metagenomes</taxon>
        <taxon>ecological metagenomes</taxon>
    </lineage>
</organism>
<feature type="non-terminal residue" evidence="2">
    <location>
        <position position="1"/>
    </location>
</feature>
<sequence length="107" mass="12174">RPSPRLRCYAEGRPGHWLALCLDLDLAVQASTFPEVVKSLEKAIAQYLEHVATLPRTEQAAFLGRQAPLSLRLRFLWCALRLLRREQGGDRSGKDRAEFTLRTSREA</sequence>
<comment type="caution">
    <text evidence="2">The sequence shown here is derived from an EMBL/GenBank/DDBJ whole genome shotgun (WGS) entry which is preliminary data.</text>
</comment>
<dbReference type="InterPro" id="IPR035069">
    <property type="entry name" value="TTHA1013/TTHA0281-like"/>
</dbReference>
<accession>T1A4V7</accession>
<feature type="region of interest" description="Disordered" evidence="1">
    <location>
        <begin position="88"/>
        <end position="107"/>
    </location>
</feature>
<dbReference type="SUPFAM" id="SSF143100">
    <property type="entry name" value="TTHA1013/TTHA0281-like"/>
    <property type="match status" value="1"/>
</dbReference>
<proteinExistence type="predicted"/>
<reference evidence="2" key="1">
    <citation type="submission" date="2013-08" db="EMBL/GenBank/DDBJ databases">
        <authorList>
            <person name="Mendez C."/>
            <person name="Richter M."/>
            <person name="Ferrer M."/>
            <person name="Sanchez J."/>
        </authorList>
    </citation>
    <scope>NUCLEOTIDE SEQUENCE</scope>
</reference>
<protein>
    <submittedName>
        <fullName evidence="2">Uncharacterized protein</fullName>
    </submittedName>
</protein>
<dbReference type="EMBL" id="AUZZ01004783">
    <property type="protein sequence ID" value="EQD51997.1"/>
    <property type="molecule type" value="Genomic_DNA"/>
</dbReference>
<evidence type="ECO:0000256" key="1">
    <source>
        <dbReference type="SAM" id="MobiDB-lite"/>
    </source>
</evidence>
<dbReference type="AlphaFoldDB" id="T1A4V7"/>
<gene>
    <name evidence="2" type="ORF">B2A_06730</name>
</gene>
<reference evidence="2" key="2">
    <citation type="journal article" date="2014" name="ISME J.">
        <title>Microbial stratification in low pH oxic and suboxic macroscopic growths along an acid mine drainage.</title>
        <authorList>
            <person name="Mendez-Garcia C."/>
            <person name="Mesa V."/>
            <person name="Sprenger R.R."/>
            <person name="Richter M."/>
            <person name="Diez M.S."/>
            <person name="Solano J."/>
            <person name="Bargiela R."/>
            <person name="Golyshina O.V."/>
            <person name="Manteca A."/>
            <person name="Ramos J.L."/>
            <person name="Gallego J.R."/>
            <person name="Llorente I."/>
            <person name="Martins Dos Santos V.A."/>
            <person name="Jensen O.N."/>
            <person name="Pelaez A.I."/>
            <person name="Sanchez J."/>
            <person name="Ferrer M."/>
        </authorList>
    </citation>
    <scope>NUCLEOTIDE SEQUENCE</scope>
</reference>
<name>T1A4V7_9ZZZZ</name>